<dbReference type="SUPFAM" id="SSF47413">
    <property type="entry name" value="lambda repressor-like DNA-binding domains"/>
    <property type="match status" value="1"/>
</dbReference>
<dbReference type="SMART" id="SM00530">
    <property type="entry name" value="HTH_XRE"/>
    <property type="match status" value="1"/>
</dbReference>
<sequence>MQLHQKVKLIREIKKLSQDYIAHELDLNQSQYSRREKGEIPFITNEIIKLSILLETSISDLFDERVTALNNTILIHEKLIQQYELRIKEKDELIEILKGQINISS</sequence>
<dbReference type="InterPro" id="IPR001387">
    <property type="entry name" value="Cro/C1-type_HTH"/>
</dbReference>
<dbReference type="CDD" id="cd00093">
    <property type="entry name" value="HTH_XRE"/>
    <property type="match status" value="1"/>
</dbReference>
<reference evidence="2 3" key="1">
    <citation type="submission" date="2024-09" db="EMBL/GenBank/DDBJ databases">
        <authorList>
            <person name="Sun Q."/>
            <person name="Mori K."/>
        </authorList>
    </citation>
    <scope>NUCLEOTIDE SEQUENCE [LARGE SCALE GENOMIC DNA]</scope>
    <source>
        <strain evidence="2 3">CECT 8365</strain>
    </source>
</reference>
<dbReference type="RefSeq" id="WP_278011695.1">
    <property type="nucleotide sequence ID" value="NZ_CP121112.1"/>
</dbReference>
<protein>
    <submittedName>
        <fullName evidence="2">Helix-turn-helix domain-containing protein</fullName>
    </submittedName>
</protein>
<dbReference type="Proteomes" id="UP001589562">
    <property type="component" value="Unassembled WGS sequence"/>
</dbReference>
<feature type="domain" description="HTH cro/C1-type" evidence="1">
    <location>
        <begin position="7"/>
        <end position="61"/>
    </location>
</feature>
<dbReference type="InterPro" id="IPR010982">
    <property type="entry name" value="Lambda_DNA-bd_dom_sf"/>
</dbReference>
<name>A0ABV5H5T2_9FLAO</name>
<dbReference type="Gene3D" id="1.10.260.40">
    <property type="entry name" value="lambda repressor-like DNA-binding domains"/>
    <property type="match status" value="1"/>
</dbReference>
<evidence type="ECO:0000313" key="2">
    <source>
        <dbReference type="EMBL" id="MFB9107049.1"/>
    </source>
</evidence>
<evidence type="ECO:0000259" key="1">
    <source>
        <dbReference type="PROSITE" id="PS50943"/>
    </source>
</evidence>
<comment type="caution">
    <text evidence="2">The sequence shown here is derived from an EMBL/GenBank/DDBJ whole genome shotgun (WGS) entry which is preliminary data.</text>
</comment>
<evidence type="ECO:0000313" key="3">
    <source>
        <dbReference type="Proteomes" id="UP001589562"/>
    </source>
</evidence>
<keyword evidence="3" id="KW-1185">Reference proteome</keyword>
<accession>A0ABV5H5T2</accession>
<dbReference type="Pfam" id="PF01381">
    <property type="entry name" value="HTH_3"/>
    <property type="match status" value="1"/>
</dbReference>
<organism evidence="2 3">
    <name type="scientific">Flavobacterium gyeonganense</name>
    <dbReference type="NCBI Taxonomy" id="1310418"/>
    <lineage>
        <taxon>Bacteria</taxon>
        <taxon>Pseudomonadati</taxon>
        <taxon>Bacteroidota</taxon>
        <taxon>Flavobacteriia</taxon>
        <taxon>Flavobacteriales</taxon>
        <taxon>Flavobacteriaceae</taxon>
        <taxon>Flavobacterium</taxon>
    </lineage>
</organism>
<gene>
    <name evidence="2" type="ORF">ACFFVK_00535</name>
</gene>
<proteinExistence type="predicted"/>
<dbReference type="PROSITE" id="PS50943">
    <property type="entry name" value="HTH_CROC1"/>
    <property type="match status" value="1"/>
</dbReference>
<dbReference type="EMBL" id="JBHMFE010000005">
    <property type="protein sequence ID" value="MFB9107049.1"/>
    <property type="molecule type" value="Genomic_DNA"/>
</dbReference>